<dbReference type="EMBL" id="CAJRGZ010000027">
    <property type="protein sequence ID" value="CAG5182414.1"/>
    <property type="molecule type" value="Genomic_DNA"/>
</dbReference>
<gene>
    <name evidence="2" type="ORF">ALTATR162_LOCUS10149</name>
</gene>
<name>A0A8J2IAR5_9PLEO</name>
<protein>
    <submittedName>
        <fullName evidence="2">Uncharacterized protein</fullName>
    </submittedName>
</protein>
<organism evidence="2 3">
    <name type="scientific">Alternaria atra</name>
    <dbReference type="NCBI Taxonomy" id="119953"/>
    <lineage>
        <taxon>Eukaryota</taxon>
        <taxon>Fungi</taxon>
        <taxon>Dikarya</taxon>
        <taxon>Ascomycota</taxon>
        <taxon>Pezizomycotina</taxon>
        <taxon>Dothideomycetes</taxon>
        <taxon>Pleosporomycetidae</taxon>
        <taxon>Pleosporales</taxon>
        <taxon>Pleosporineae</taxon>
        <taxon>Pleosporaceae</taxon>
        <taxon>Alternaria</taxon>
        <taxon>Alternaria sect. Ulocladioides</taxon>
    </lineage>
</organism>
<dbReference type="GeneID" id="67010278"/>
<evidence type="ECO:0000256" key="1">
    <source>
        <dbReference type="SAM" id="MobiDB-lite"/>
    </source>
</evidence>
<sequence length="151" mass="16569">MIIGAFAMFLLWRRKKKNNKAAIALKDLGDEKDDYPLRSVDDTANQAASTHHDMPKGTATVAYYTSSSQYPHEIPEWNVEMDATEAERQRVAGTPAYQAPSPVSPESGVEAAELAGMARVPRKPIAPVELDSTPVIPEVGDAYIPYRPGRE</sequence>
<dbReference type="RefSeq" id="XP_043173720.1">
    <property type="nucleotide sequence ID" value="XM_043317785.1"/>
</dbReference>
<reference evidence="2" key="1">
    <citation type="submission" date="2021-05" db="EMBL/GenBank/DDBJ databases">
        <authorList>
            <person name="Stam R."/>
        </authorList>
    </citation>
    <scope>NUCLEOTIDE SEQUENCE</scope>
    <source>
        <strain evidence="2">CS162</strain>
    </source>
</reference>
<dbReference type="Proteomes" id="UP000676310">
    <property type="component" value="Unassembled WGS sequence"/>
</dbReference>
<feature type="region of interest" description="Disordered" evidence="1">
    <location>
        <begin position="32"/>
        <end position="57"/>
    </location>
</feature>
<evidence type="ECO:0000313" key="2">
    <source>
        <dbReference type="EMBL" id="CAG5182414.1"/>
    </source>
</evidence>
<accession>A0A8J2IAR5</accession>
<dbReference type="AlphaFoldDB" id="A0A8J2IAR5"/>
<proteinExistence type="predicted"/>
<evidence type="ECO:0000313" key="3">
    <source>
        <dbReference type="Proteomes" id="UP000676310"/>
    </source>
</evidence>
<comment type="caution">
    <text evidence="2">The sequence shown here is derived from an EMBL/GenBank/DDBJ whole genome shotgun (WGS) entry which is preliminary data.</text>
</comment>
<dbReference type="OrthoDB" id="5429716at2759"/>
<keyword evidence="3" id="KW-1185">Reference proteome</keyword>